<evidence type="ECO:0000256" key="1">
    <source>
        <dbReference type="ARBA" id="ARBA00022801"/>
    </source>
</evidence>
<evidence type="ECO:0000313" key="4">
    <source>
        <dbReference type="EMBL" id="SMO60531.1"/>
    </source>
</evidence>
<evidence type="ECO:0000256" key="2">
    <source>
        <dbReference type="SAM" id="SignalP"/>
    </source>
</evidence>
<name>A0A521CP53_9RHOB</name>
<dbReference type="PANTHER" id="PTHR48081">
    <property type="entry name" value="AB HYDROLASE SUPERFAMILY PROTEIN C4A8.06C"/>
    <property type="match status" value="1"/>
</dbReference>
<dbReference type="EMBL" id="FXTK01000005">
    <property type="protein sequence ID" value="SMO60531.1"/>
    <property type="molecule type" value="Genomic_DNA"/>
</dbReference>
<dbReference type="RefSeq" id="WP_185958610.1">
    <property type="nucleotide sequence ID" value="NZ_FXTK01000005.1"/>
</dbReference>
<dbReference type="InterPro" id="IPR050300">
    <property type="entry name" value="GDXG_lipolytic_enzyme"/>
</dbReference>
<protein>
    <submittedName>
        <fullName evidence="4">Acetyl esterase/lipase</fullName>
    </submittedName>
</protein>
<dbReference type="SUPFAM" id="SSF53474">
    <property type="entry name" value="alpha/beta-Hydrolases"/>
    <property type="match status" value="1"/>
</dbReference>
<dbReference type="GO" id="GO:0016787">
    <property type="term" value="F:hydrolase activity"/>
    <property type="evidence" value="ECO:0007669"/>
    <property type="project" value="UniProtKB-KW"/>
</dbReference>
<dbReference type="Gene3D" id="3.40.50.1820">
    <property type="entry name" value="alpha/beta hydrolase"/>
    <property type="match status" value="1"/>
</dbReference>
<evidence type="ECO:0000313" key="5">
    <source>
        <dbReference type="Proteomes" id="UP000319014"/>
    </source>
</evidence>
<proteinExistence type="predicted"/>
<reference evidence="4 5" key="1">
    <citation type="submission" date="2017-05" db="EMBL/GenBank/DDBJ databases">
        <authorList>
            <person name="Varghese N."/>
            <person name="Submissions S."/>
        </authorList>
    </citation>
    <scope>NUCLEOTIDE SEQUENCE [LARGE SCALE GENOMIC DNA]</scope>
    <source>
        <strain evidence="4 5">DSM 100094</strain>
    </source>
</reference>
<dbReference type="PANTHER" id="PTHR48081:SF13">
    <property type="entry name" value="ALPHA_BETA HYDROLASE"/>
    <property type="match status" value="1"/>
</dbReference>
<accession>A0A521CP53</accession>
<gene>
    <name evidence="4" type="ORF">SAMN06265221_10526</name>
</gene>
<sequence length="297" mass="31289">MLTRRSALAVLASSFAAPAFATPGKTPGLVELAYSRHSPRNMLDIHRPDGPGPFPAILDIHGGGFVTGDKRQLAVPKQVLAKGIAVVRMNYRLSNQAIWPAQQDDVLAAASFLQSRGAELGLVPGRLALGGRSAGAFMAVSAAISMVQAGHPPAAVVNFYGPMDFGSMDKDIARLGAKIQRLPADSPQSVESLLIGYAVGDRREDATAMGPVGRLDRLAQGVRLPPLFSRHGAADTIVSVHQSEHLRDAWHRIDPGTPIDFAVLKGEGHGTAGFGSDRVLGDLADFLSRWLGMPAAG</sequence>
<feature type="domain" description="BD-FAE-like" evidence="3">
    <location>
        <begin position="43"/>
        <end position="248"/>
    </location>
</feature>
<dbReference type="InterPro" id="IPR049492">
    <property type="entry name" value="BD-FAE-like_dom"/>
</dbReference>
<dbReference type="Pfam" id="PF20434">
    <property type="entry name" value="BD-FAE"/>
    <property type="match status" value="1"/>
</dbReference>
<dbReference type="AlphaFoldDB" id="A0A521CP53"/>
<keyword evidence="2" id="KW-0732">Signal</keyword>
<keyword evidence="5" id="KW-1185">Reference proteome</keyword>
<dbReference type="Proteomes" id="UP000319014">
    <property type="component" value="Unassembled WGS sequence"/>
</dbReference>
<evidence type="ECO:0000259" key="3">
    <source>
        <dbReference type="Pfam" id="PF20434"/>
    </source>
</evidence>
<dbReference type="InterPro" id="IPR029058">
    <property type="entry name" value="AB_hydrolase_fold"/>
</dbReference>
<feature type="chain" id="PRO_5021991479" evidence="2">
    <location>
        <begin position="22"/>
        <end position="297"/>
    </location>
</feature>
<feature type="signal peptide" evidence="2">
    <location>
        <begin position="1"/>
        <end position="21"/>
    </location>
</feature>
<keyword evidence="1" id="KW-0378">Hydrolase</keyword>
<organism evidence="4 5">
    <name type="scientific">Paracoccus laeviglucosivorans</name>
    <dbReference type="NCBI Taxonomy" id="1197861"/>
    <lineage>
        <taxon>Bacteria</taxon>
        <taxon>Pseudomonadati</taxon>
        <taxon>Pseudomonadota</taxon>
        <taxon>Alphaproteobacteria</taxon>
        <taxon>Rhodobacterales</taxon>
        <taxon>Paracoccaceae</taxon>
        <taxon>Paracoccus</taxon>
    </lineage>
</organism>